<evidence type="ECO:0000256" key="1">
    <source>
        <dbReference type="SAM" id="MobiDB-lite"/>
    </source>
</evidence>
<proteinExistence type="predicted"/>
<evidence type="ECO:0000256" key="2">
    <source>
        <dbReference type="SAM" id="Phobius"/>
    </source>
</evidence>
<keyword evidence="5" id="KW-1185">Reference proteome</keyword>
<dbReference type="Proteomes" id="UP001237105">
    <property type="component" value="Unassembled WGS sequence"/>
</dbReference>
<organism evidence="4 5">
    <name type="scientific">Streptomyces luteolus</name>
    <dbReference type="NCBI Taxonomy" id="3043615"/>
    <lineage>
        <taxon>Bacteria</taxon>
        <taxon>Bacillati</taxon>
        <taxon>Actinomycetota</taxon>
        <taxon>Actinomycetes</taxon>
        <taxon>Kitasatosporales</taxon>
        <taxon>Streptomycetaceae</taxon>
        <taxon>Streptomyces</taxon>
    </lineage>
</organism>
<dbReference type="InterPro" id="IPR002372">
    <property type="entry name" value="PQQ_rpt_dom"/>
</dbReference>
<keyword evidence="2" id="KW-0472">Membrane</keyword>
<dbReference type="SUPFAM" id="SSF50969">
    <property type="entry name" value="YVTN repeat-like/Quinoprotein amine dehydrogenase"/>
    <property type="match status" value="1"/>
</dbReference>
<feature type="region of interest" description="Disordered" evidence="1">
    <location>
        <begin position="1"/>
        <end position="127"/>
    </location>
</feature>
<dbReference type="RefSeq" id="WP_282537678.1">
    <property type="nucleotide sequence ID" value="NZ_JASCIS010000028.1"/>
</dbReference>
<protein>
    <submittedName>
        <fullName evidence="4">PQQ-binding-like beta-propeller repeat protein</fullName>
    </submittedName>
</protein>
<comment type="caution">
    <text evidence="4">The sequence shown here is derived from an EMBL/GenBank/DDBJ whole genome shotgun (WGS) entry which is preliminary data.</text>
</comment>
<dbReference type="EMBL" id="JASCIS010000028">
    <property type="protein sequence ID" value="MDI3421823.1"/>
    <property type="molecule type" value="Genomic_DNA"/>
</dbReference>
<dbReference type="Gene3D" id="2.130.10.10">
    <property type="entry name" value="YVTN repeat-like/Quinoprotein amine dehydrogenase"/>
    <property type="match status" value="1"/>
</dbReference>
<reference evidence="4 5" key="1">
    <citation type="submission" date="2023-05" db="EMBL/GenBank/DDBJ databases">
        <title>Draft genome sequence of Streptomyces sp. B-S-A12 isolated from a cave soil in Thailand.</title>
        <authorList>
            <person name="Chamroensaksri N."/>
            <person name="Muangham S."/>
        </authorList>
    </citation>
    <scope>NUCLEOTIDE SEQUENCE [LARGE SCALE GENOMIC DNA]</scope>
    <source>
        <strain evidence="4 5">B-S-A12</strain>
    </source>
</reference>
<feature type="compositionally biased region" description="Gly residues" evidence="1">
    <location>
        <begin position="117"/>
        <end position="127"/>
    </location>
</feature>
<feature type="compositionally biased region" description="Pro residues" evidence="1">
    <location>
        <begin position="71"/>
        <end position="85"/>
    </location>
</feature>
<dbReference type="InterPro" id="IPR015943">
    <property type="entry name" value="WD40/YVTN_repeat-like_dom_sf"/>
</dbReference>
<feature type="transmembrane region" description="Helical" evidence="2">
    <location>
        <begin position="135"/>
        <end position="156"/>
    </location>
</feature>
<dbReference type="Pfam" id="PF13360">
    <property type="entry name" value="PQQ_2"/>
    <property type="match status" value="1"/>
</dbReference>
<feature type="compositionally biased region" description="Low complexity" evidence="1">
    <location>
        <begin position="86"/>
        <end position="111"/>
    </location>
</feature>
<evidence type="ECO:0000259" key="3">
    <source>
        <dbReference type="Pfam" id="PF13360"/>
    </source>
</evidence>
<feature type="compositionally biased region" description="Pro residues" evidence="1">
    <location>
        <begin position="23"/>
        <end position="62"/>
    </location>
</feature>
<evidence type="ECO:0000313" key="4">
    <source>
        <dbReference type="EMBL" id="MDI3421823.1"/>
    </source>
</evidence>
<accession>A0ABT6T374</accession>
<feature type="region of interest" description="Disordered" evidence="1">
    <location>
        <begin position="155"/>
        <end position="195"/>
    </location>
</feature>
<name>A0ABT6T374_9ACTN</name>
<keyword evidence="2" id="KW-1133">Transmembrane helix</keyword>
<dbReference type="Gene3D" id="2.140.10.10">
    <property type="entry name" value="Quinoprotein alcohol dehydrogenase-like superfamily"/>
    <property type="match status" value="1"/>
</dbReference>
<feature type="compositionally biased region" description="Gly residues" evidence="1">
    <location>
        <begin position="169"/>
        <end position="186"/>
    </location>
</feature>
<evidence type="ECO:0000313" key="5">
    <source>
        <dbReference type="Proteomes" id="UP001237105"/>
    </source>
</evidence>
<dbReference type="InterPro" id="IPR011044">
    <property type="entry name" value="Quino_amine_DH_bsu"/>
</dbReference>
<sequence>MTQPPQPPQPPNDPRKDGFGAPQSPPPGGGFGAPPPPAPGTPPPPAPGTPPPAQPPGPPPGQPAYGYPQAPGTPPPPAPGTPPQGQPGQQGYGYPAPGQQPPYGYQQYPQPVTQPMGGPGGPGGPGGGKKFNAQLTIIVAAVVAVALIVGGGFWYASSGDEPKEEAKTGEGGSGGKGGDSGPAGGGGDEKVPSDTSAQVRFQLPAPKVGEDTTLSVKGSWLTDDAYVKSGDSKIVGYGPKDGKELWTLPLSGPTCAGSRQVSEDGLAAVVFEAEGKKEYNGCSQIAVFDTKTGDKLWQESVSDGGGKADFQEVVISGETVAVGGGTDGGAAFELKSGKPRWTPKPSDTCKDAGYAGGEQLVAVRKCGSYDNPRLEVQLIDPTSGTPKWTYKLPAGIDNAKVMSTKPVVFGVDSTDITASGVSDIFALDEAGKLRSKAALGEREYQLDCDVNMVQECSGVVVGNDRVYVPTAQHQGSGEYGMTNEIISFDLATGKTVGPKADAGERYQMLPLRMDGTNILAYKIPPYDKGGQVVTIDPKTGKQTVLLENPAQEDIRDAETQYSLPDGAEMLYGNGGLYISDKLMSKPSASDTSKRHLAVVFGTD</sequence>
<keyword evidence="2" id="KW-0812">Transmembrane</keyword>
<gene>
    <name evidence="4" type="ORF">QIT00_25275</name>
</gene>
<feature type="compositionally biased region" description="Pro residues" evidence="1">
    <location>
        <begin position="1"/>
        <end position="12"/>
    </location>
</feature>
<feature type="domain" description="Pyrrolo-quinoline quinone repeat" evidence="3">
    <location>
        <begin position="284"/>
        <end position="541"/>
    </location>
</feature>